<feature type="region of interest" description="Disordered" evidence="2">
    <location>
        <begin position="1"/>
        <end position="34"/>
    </location>
</feature>
<dbReference type="OrthoDB" id="10477214at2759"/>
<comment type="caution">
    <text evidence="3">The sequence shown here is derived from an EMBL/GenBank/DDBJ whole genome shotgun (WGS) entry which is preliminary data.</text>
</comment>
<name>A0A1Y2DHA6_9FUNG</name>
<dbReference type="AlphaFoldDB" id="A0A1Y2DHA6"/>
<dbReference type="PANTHER" id="PTHR28594">
    <property type="entry name" value="ATR-INTERACTING PROTEIN"/>
    <property type="match status" value="1"/>
</dbReference>
<dbReference type="EMBL" id="MCOG01000066">
    <property type="protein sequence ID" value="ORY58630.1"/>
    <property type="molecule type" value="Genomic_DNA"/>
</dbReference>
<dbReference type="GO" id="GO:0000077">
    <property type="term" value="P:DNA damage checkpoint signaling"/>
    <property type="evidence" value="ECO:0007669"/>
    <property type="project" value="InterPro"/>
</dbReference>
<keyword evidence="4" id="KW-1185">Reference proteome</keyword>
<dbReference type="GO" id="GO:0006281">
    <property type="term" value="P:DNA repair"/>
    <property type="evidence" value="ECO:0007669"/>
    <property type="project" value="TreeGrafter"/>
</dbReference>
<sequence length="809" mass="94361">MNSNNNEDKNKEIENDLFIDNSDNENDSDENYDDLYNEPEEAFAVVNVLSQVYSENNKTANINTRYIQEILDNNQLEAIDEEMLLDNVKNNIDNNIGKNNNINNENNNKNGLRQNSTNLNISLNMNSSSHSINSFNANMSMQLNHSTNINASSHSNHLINSNIHSNPSMNVNNSSNSNNVNVSSYANHSLNANSSFHSNYNNSDNEMSTIESMKRKISELQESYDNLKEKNKELINEKYIKEGEISVIRKRIKAMEQKNNQLTVEMINKTKAIEDEKLQEREKFKSEINRLQTELQFKKQEINELGLARSYNINVKKENKVKIKTELDPQNDEFPTQASFISIPENFKASIYTNKSKFLKELENSNNENINNKNSPKKEIINKIMKSDISVQTIDSYPNQSRISTLKYQLPIPNSRFLFIQRLYNINIYSKLIEYIGATNTKQNIYYTQNHIYITIKKLLSYINDIIANSSIPIINLISPLEEFMALSLESKNLKMALTGLKLLFNIILNDNESKNYLLMYPIKDNVIENVHSHLSDMLKIVNQFNNKRNKDYQELSLKFQKKFSNYLFTVLQLITEESKSLESLSVYRKYLDENIINDLLNIHQKMNITLNIIQWFQYLILDVQIIVMFQNKSILENCAVLLRCLNNIDNEENMKVQLNIIRLFSLIISKESQSLKIFSESHKIISNIIYVLQNKLDLIIDEKKMKNNINIYRMTFIKEGIKLIHAIFTKSSNAFKILDADECINYIFIRLLSRLMVSRYYEDSWSYFIDDIYDIINDLLESILIGTPHENILISLNLEEYDNTDKRK</sequence>
<proteinExistence type="predicted"/>
<evidence type="ECO:0000313" key="4">
    <source>
        <dbReference type="Proteomes" id="UP000193920"/>
    </source>
</evidence>
<dbReference type="InterPro" id="IPR033349">
    <property type="entry name" value="ATRIP"/>
</dbReference>
<evidence type="ECO:0000256" key="1">
    <source>
        <dbReference type="SAM" id="Coils"/>
    </source>
</evidence>
<accession>A0A1Y2DHA6</accession>
<keyword evidence="1" id="KW-0175">Coiled coil</keyword>
<feature type="coiled-coil region" evidence="1">
    <location>
        <begin position="203"/>
        <end position="308"/>
    </location>
</feature>
<dbReference type="Proteomes" id="UP000193920">
    <property type="component" value="Unassembled WGS sequence"/>
</dbReference>
<dbReference type="PANTHER" id="PTHR28594:SF1">
    <property type="entry name" value="ATR-INTERACTING PROTEIN"/>
    <property type="match status" value="1"/>
</dbReference>
<protein>
    <submittedName>
        <fullName evidence="3">Uncharacterized protein</fullName>
    </submittedName>
</protein>
<evidence type="ECO:0000256" key="2">
    <source>
        <dbReference type="SAM" id="MobiDB-lite"/>
    </source>
</evidence>
<gene>
    <name evidence="3" type="ORF">LY90DRAFT_249460</name>
</gene>
<evidence type="ECO:0000313" key="3">
    <source>
        <dbReference type="EMBL" id="ORY58630.1"/>
    </source>
</evidence>
<reference evidence="3 4" key="1">
    <citation type="submission" date="2016-08" db="EMBL/GenBank/DDBJ databases">
        <title>A Parts List for Fungal Cellulosomes Revealed by Comparative Genomics.</title>
        <authorList>
            <consortium name="DOE Joint Genome Institute"/>
            <person name="Haitjema C.H."/>
            <person name="Gilmore S.P."/>
            <person name="Henske J.K."/>
            <person name="Solomon K.V."/>
            <person name="De Groot R."/>
            <person name="Kuo A."/>
            <person name="Mondo S.J."/>
            <person name="Salamov A.A."/>
            <person name="Labutti K."/>
            <person name="Zhao Z."/>
            <person name="Chiniquy J."/>
            <person name="Barry K."/>
            <person name="Brewer H.M."/>
            <person name="Purvine S.O."/>
            <person name="Wright A.T."/>
            <person name="Boxma B."/>
            <person name="Van Alen T."/>
            <person name="Hackstein J.H."/>
            <person name="Baker S.E."/>
            <person name="Grigoriev I.V."/>
            <person name="O'Malley M.A."/>
        </authorList>
    </citation>
    <scope>NUCLEOTIDE SEQUENCE [LARGE SCALE GENOMIC DNA]</scope>
    <source>
        <strain evidence="3 4">G1</strain>
    </source>
</reference>
<feature type="compositionally biased region" description="Acidic residues" evidence="2">
    <location>
        <begin position="22"/>
        <end position="34"/>
    </location>
</feature>
<organism evidence="3 4">
    <name type="scientific">Neocallimastix californiae</name>
    <dbReference type="NCBI Taxonomy" id="1754190"/>
    <lineage>
        <taxon>Eukaryota</taxon>
        <taxon>Fungi</taxon>
        <taxon>Fungi incertae sedis</taxon>
        <taxon>Chytridiomycota</taxon>
        <taxon>Chytridiomycota incertae sedis</taxon>
        <taxon>Neocallimastigomycetes</taxon>
        <taxon>Neocallimastigales</taxon>
        <taxon>Neocallimastigaceae</taxon>
        <taxon>Neocallimastix</taxon>
    </lineage>
</organism>
<feature type="compositionally biased region" description="Basic and acidic residues" evidence="2">
    <location>
        <begin position="1"/>
        <end position="14"/>
    </location>
</feature>